<accession>A0A5C7F3F5</accession>
<protein>
    <submittedName>
        <fullName evidence="1">Arginine deiminase family protein</fullName>
    </submittedName>
</protein>
<name>A0A5C7F3F5_9BACI</name>
<dbReference type="Pfam" id="PF19420">
    <property type="entry name" value="DDAH_eukar"/>
    <property type="match status" value="1"/>
</dbReference>
<evidence type="ECO:0000313" key="1">
    <source>
        <dbReference type="EMBL" id="WWD78881.1"/>
    </source>
</evidence>
<dbReference type="AlphaFoldDB" id="A0A5C7F3F5"/>
<dbReference type="KEGG" id="ahal:FTX54_010625"/>
<dbReference type="EMBL" id="CP144914">
    <property type="protein sequence ID" value="WWD78881.1"/>
    <property type="molecule type" value="Genomic_DNA"/>
</dbReference>
<dbReference type="GO" id="GO:0019546">
    <property type="term" value="P:L-arginine deiminase pathway"/>
    <property type="evidence" value="ECO:0007669"/>
    <property type="project" value="TreeGrafter"/>
</dbReference>
<dbReference type="Proteomes" id="UP000321816">
    <property type="component" value="Chromosome"/>
</dbReference>
<dbReference type="SUPFAM" id="SSF55909">
    <property type="entry name" value="Pentein"/>
    <property type="match status" value="1"/>
</dbReference>
<keyword evidence="2" id="KW-1185">Reference proteome</keyword>
<dbReference type="GO" id="GO:0016990">
    <property type="term" value="F:arginine deiminase activity"/>
    <property type="evidence" value="ECO:0007669"/>
    <property type="project" value="TreeGrafter"/>
</dbReference>
<proteinExistence type="predicted"/>
<dbReference type="PANTHER" id="PTHR47271">
    <property type="entry name" value="ARGININE DEIMINASE"/>
    <property type="match status" value="1"/>
</dbReference>
<dbReference type="RefSeq" id="WP_147805023.1">
    <property type="nucleotide sequence ID" value="NZ_CP144914.1"/>
</dbReference>
<dbReference type="Gene3D" id="3.75.10.10">
    <property type="entry name" value="L-arginine/glycine Amidinotransferase, Chain A"/>
    <property type="match status" value="1"/>
</dbReference>
<reference evidence="1 2" key="1">
    <citation type="submission" date="2024-01" db="EMBL/GenBank/DDBJ databases">
        <title>Complete Genome Sequence of Alkalicoccus halolimnae BZ-SZ-XJ29T, a Moderately Halophilic Bacterium Isolated from a Salt Lake.</title>
        <authorList>
            <person name="Zhao B."/>
        </authorList>
    </citation>
    <scope>NUCLEOTIDE SEQUENCE [LARGE SCALE GENOMIC DNA]</scope>
    <source>
        <strain evidence="1 2">BZ-SZ-XJ29</strain>
    </source>
</reference>
<gene>
    <name evidence="1" type="ORF">FTX54_010625</name>
</gene>
<dbReference type="PANTHER" id="PTHR47271:SF2">
    <property type="entry name" value="ARGININE DEIMINASE"/>
    <property type="match status" value="1"/>
</dbReference>
<sequence length="330" mass="37063">MTYSNKQVKVQGERWFPSDKIFSEEMKDLWGDWYCDSETGKLKTVLMHRPGKELDHITYDNFLDYRFRGPINAEIARREHDELAALYRNHGVKVHYIDNQREDRPNALFMRDLMLMTPEGAIISRPASASRRGEEKAVARTLAALGVPIIKTINGDGYFEGANVLWIDRENVVLGTGSRTNEAGAAQVEAELRNLGVKNIIHVPIPYGSIHLDGFMCMADSNKMVVFPWHLPYDAARKLQDIGIELIEADHISEIKEGMALNFVALEPGKIIMPSGNPETKKLLESHGIDVLEAELNELMKGWGAVHCTTASLKREPAERTQPAVKKGGE</sequence>
<evidence type="ECO:0000313" key="2">
    <source>
        <dbReference type="Proteomes" id="UP000321816"/>
    </source>
</evidence>
<dbReference type="OrthoDB" id="9807502at2"/>
<organism evidence="1 2">
    <name type="scientific">Alkalicoccus halolimnae</name>
    <dbReference type="NCBI Taxonomy" id="1667239"/>
    <lineage>
        <taxon>Bacteria</taxon>
        <taxon>Bacillati</taxon>
        <taxon>Bacillota</taxon>
        <taxon>Bacilli</taxon>
        <taxon>Bacillales</taxon>
        <taxon>Bacillaceae</taxon>
        <taxon>Alkalicoccus</taxon>
    </lineage>
</organism>